<dbReference type="EMBL" id="HBUE01082166">
    <property type="protein sequence ID" value="CAG6478076.1"/>
    <property type="molecule type" value="Transcribed_RNA"/>
</dbReference>
<name>A0A8D8FNQ4_CULPI</name>
<sequence>MEQRVVLSSALLARPRRTRPGSMASCKAVETGSALLQYFVLVTHTLLLKSITLPEFMVCLAHSALQFTFRFTCHQRVAPRHRFWFSTLRRGLRVELLVDPALLLQELHRRVVRRQHVFLLASFPSDPQLLVHLRSDQVHEHLFAEPNGQQVLLLQRLHVLGADVDHLPHVGRALLADPRQVEQVVDVLVYDYALVLVLLFQEQPGGIVVVIVDNFLIDDPLRLVDQTAP</sequence>
<accession>A0A8D8FNQ4</accession>
<protein>
    <submittedName>
        <fullName evidence="1">(northern house mosquito) hypothetical protein</fullName>
    </submittedName>
</protein>
<reference evidence="1" key="1">
    <citation type="submission" date="2021-05" db="EMBL/GenBank/DDBJ databases">
        <authorList>
            <person name="Alioto T."/>
            <person name="Alioto T."/>
            <person name="Gomez Garrido J."/>
        </authorList>
    </citation>
    <scope>NUCLEOTIDE SEQUENCE</scope>
</reference>
<proteinExistence type="predicted"/>
<evidence type="ECO:0000313" key="1">
    <source>
        <dbReference type="EMBL" id="CAG6478076.1"/>
    </source>
</evidence>
<organism evidence="1">
    <name type="scientific">Culex pipiens</name>
    <name type="common">House mosquito</name>
    <dbReference type="NCBI Taxonomy" id="7175"/>
    <lineage>
        <taxon>Eukaryota</taxon>
        <taxon>Metazoa</taxon>
        <taxon>Ecdysozoa</taxon>
        <taxon>Arthropoda</taxon>
        <taxon>Hexapoda</taxon>
        <taxon>Insecta</taxon>
        <taxon>Pterygota</taxon>
        <taxon>Neoptera</taxon>
        <taxon>Endopterygota</taxon>
        <taxon>Diptera</taxon>
        <taxon>Nematocera</taxon>
        <taxon>Culicoidea</taxon>
        <taxon>Culicidae</taxon>
        <taxon>Culicinae</taxon>
        <taxon>Culicini</taxon>
        <taxon>Culex</taxon>
        <taxon>Culex</taxon>
    </lineage>
</organism>
<dbReference type="AlphaFoldDB" id="A0A8D8FNQ4"/>